<name>A0A8X9A2V5_SALSN</name>
<reference evidence="2" key="2">
    <citation type="submission" date="2020-08" db="EMBL/GenBank/DDBJ databases">
        <title>Plant Genome Project.</title>
        <authorList>
            <person name="Zhang R.-G."/>
        </authorList>
    </citation>
    <scope>NUCLEOTIDE SEQUENCE</scope>
    <source>
        <strain evidence="2">Huo1</strain>
        <tissue evidence="2">Leaf</tissue>
    </source>
</reference>
<protein>
    <submittedName>
        <fullName evidence="2">Uncharacterized protein</fullName>
    </submittedName>
</protein>
<dbReference type="AlphaFoldDB" id="A0A8X9A2V5"/>
<reference evidence="2" key="1">
    <citation type="submission" date="2018-01" db="EMBL/GenBank/DDBJ databases">
        <authorList>
            <person name="Mao J.F."/>
        </authorList>
    </citation>
    <scope>NUCLEOTIDE SEQUENCE</scope>
    <source>
        <strain evidence="2">Huo1</strain>
        <tissue evidence="2">Leaf</tissue>
    </source>
</reference>
<feature type="region of interest" description="Disordered" evidence="1">
    <location>
        <begin position="132"/>
        <end position="162"/>
    </location>
</feature>
<feature type="compositionally biased region" description="Basic and acidic residues" evidence="1">
    <location>
        <begin position="138"/>
        <end position="162"/>
    </location>
</feature>
<dbReference type="Proteomes" id="UP000298416">
    <property type="component" value="Unassembled WGS sequence"/>
</dbReference>
<organism evidence="2">
    <name type="scientific">Salvia splendens</name>
    <name type="common">Scarlet sage</name>
    <dbReference type="NCBI Taxonomy" id="180675"/>
    <lineage>
        <taxon>Eukaryota</taxon>
        <taxon>Viridiplantae</taxon>
        <taxon>Streptophyta</taxon>
        <taxon>Embryophyta</taxon>
        <taxon>Tracheophyta</taxon>
        <taxon>Spermatophyta</taxon>
        <taxon>Magnoliopsida</taxon>
        <taxon>eudicotyledons</taxon>
        <taxon>Gunneridae</taxon>
        <taxon>Pentapetalae</taxon>
        <taxon>asterids</taxon>
        <taxon>lamiids</taxon>
        <taxon>Lamiales</taxon>
        <taxon>Lamiaceae</taxon>
        <taxon>Nepetoideae</taxon>
        <taxon>Mentheae</taxon>
        <taxon>Salviinae</taxon>
        <taxon>Salvia</taxon>
        <taxon>Salvia subgen. Calosphace</taxon>
        <taxon>core Calosphace</taxon>
    </lineage>
</organism>
<evidence type="ECO:0000313" key="2">
    <source>
        <dbReference type="EMBL" id="KAG6427727.1"/>
    </source>
</evidence>
<dbReference type="EMBL" id="PNBA02000004">
    <property type="protein sequence ID" value="KAG6427727.1"/>
    <property type="molecule type" value="Genomic_DNA"/>
</dbReference>
<evidence type="ECO:0000256" key="1">
    <source>
        <dbReference type="SAM" id="MobiDB-lite"/>
    </source>
</evidence>
<proteinExistence type="predicted"/>
<sequence>MVKKDKQIVSQKSTDFDAISCNELRKLLQKEGVDKSNMGLMELYSEPSRARPNEELRLNDDVDEHNDDPDYMLMFKKLKKHGNAYRIEYMEEDGSRAIIKYEEASSSDTECDQEQIDGPLNQMPLAEVQGTLDSHLAPSREEVENLTSRDTRSKSNKERKENAKLLSHSTYVHAPHTPSVKRDLGLDKNCGQRQYRRKLRSYDTKLIDEHVNRAKEMKNLTRTDPRVKSKSGKEENVVVMEPVSRTYPRKRKRNKCKSEYDEEKIQFEPDYHLWYEKLKPVDDHLMYTARGIEVLYEMKSGACDRMKEDEDDDHYDDESSDVEIIDSDTFCKMNNRDRSAFRDKVIAALRKPFNLDEYNRLRRDIKFRPLKGRHMDLRNGRERQMGTKGDGKCYLHYHPGADGGSMKRTFEFLSFDLKKKLSQAKGDRPKRLNLLRGFFIWIKQPEEFSPWHDKECLAVRPGSG</sequence>
<dbReference type="PANTHER" id="PTHR34194:SF2">
    <property type="entry name" value="F14J8.16 PROTEIN"/>
    <property type="match status" value="1"/>
</dbReference>
<dbReference type="PANTHER" id="PTHR34194">
    <property type="entry name" value="F14J8.16 PROTEIN"/>
    <property type="match status" value="1"/>
</dbReference>
<evidence type="ECO:0000313" key="3">
    <source>
        <dbReference type="Proteomes" id="UP000298416"/>
    </source>
</evidence>
<comment type="caution">
    <text evidence="2">The sequence shown here is derived from an EMBL/GenBank/DDBJ whole genome shotgun (WGS) entry which is preliminary data.</text>
</comment>
<keyword evidence="3" id="KW-1185">Reference proteome</keyword>
<gene>
    <name evidence="2" type="ORF">SASPL_111974</name>
</gene>
<accession>A0A8X9A2V5</accession>